<evidence type="ECO:0000256" key="5">
    <source>
        <dbReference type="ARBA" id="ARBA00022598"/>
    </source>
</evidence>
<dbReference type="GO" id="GO:0006189">
    <property type="term" value="P:'de novo' IMP biosynthetic process"/>
    <property type="evidence" value="ECO:0007669"/>
    <property type="project" value="UniProtKB-UniRule"/>
</dbReference>
<dbReference type="RefSeq" id="WP_038049959.1">
    <property type="nucleotide sequence ID" value="NZ_JMFG01000024.1"/>
</dbReference>
<dbReference type="Gene3D" id="3.40.50.20">
    <property type="match status" value="1"/>
</dbReference>
<dbReference type="InterPro" id="IPR000115">
    <property type="entry name" value="PRibGlycinamide_synth"/>
</dbReference>
<dbReference type="PROSITE" id="PS50975">
    <property type="entry name" value="ATP_GRASP"/>
    <property type="match status" value="1"/>
</dbReference>
<keyword evidence="8 13" id="KW-0067">ATP-binding</keyword>
<dbReference type="Gene3D" id="3.30.1490.20">
    <property type="entry name" value="ATP-grasp fold, A domain"/>
    <property type="match status" value="1"/>
</dbReference>
<dbReference type="InterPro" id="IPR020559">
    <property type="entry name" value="PRibGlycinamide_synth_CS"/>
</dbReference>
<evidence type="ECO:0000256" key="10">
    <source>
        <dbReference type="ARBA" id="ARBA00042242"/>
    </source>
</evidence>
<evidence type="ECO:0000256" key="9">
    <source>
        <dbReference type="ARBA" id="ARBA00038345"/>
    </source>
</evidence>
<keyword evidence="16" id="KW-1185">Reference proteome</keyword>
<comment type="caution">
    <text evidence="15">The sequence shown here is derived from an EMBL/GenBank/DDBJ whole genome shotgun (WGS) entry which is preliminary data.</text>
</comment>
<dbReference type="PANTHER" id="PTHR43472">
    <property type="entry name" value="PHOSPHORIBOSYLAMINE--GLYCINE LIGASE"/>
    <property type="match status" value="1"/>
</dbReference>
<dbReference type="InterPro" id="IPR011054">
    <property type="entry name" value="Rudment_hybrid_motif"/>
</dbReference>
<evidence type="ECO:0000256" key="3">
    <source>
        <dbReference type="ARBA" id="ARBA00005174"/>
    </source>
</evidence>
<dbReference type="GO" id="GO:0005524">
    <property type="term" value="F:ATP binding"/>
    <property type="evidence" value="ECO:0007669"/>
    <property type="project" value="UniProtKB-UniRule"/>
</dbReference>
<dbReference type="GO" id="GO:0046872">
    <property type="term" value="F:metal ion binding"/>
    <property type="evidence" value="ECO:0007669"/>
    <property type="project" value="InterPro"/>
</dbReference>
<evidence type="ECO:0000313" key="16">
    <source>
        <dbReference type="Proteomes" id="UP000027284"/>
    </source>
</evidence>
<dbReference type="SMART" id="SM01210">
    <property type="entry name" value="GARS_C"/>
    <property type="match status" value="1"/>
</dbReference>
<dbReference type="Gene3D" id="3.90.600.10">
    <property type="entry name" value="Phosphoribosylglycinamide synthetase, C-terminal domain"/>
    <property type="match status" value="1"/>
</dbReference>
<comment type="pathway">
    <text evidence="3 12">Purine metabolism; IMP biosynthesis via de novo pathway; N(1)-(5-phospho-D-ribosyl)glycinamide from 5-phospho-alpha-D-ribose 1-diphosphate: step 2/2.</text>
</comment>
<accession>A0A062XR16</accession>
<gene>
    <name evidence="12" type="primary">purD</name>
    <name evidence="15" type="ORF">EG19_06660</name>
</gene>
<dbReference type="SUPFAM" id="SSF52440">
    <property type="entry name" value="PreATP-grasp domain"/>
    <property type="match status" value="1"/>
</dbReference>
<dbReference type="InterPro" id="IPR016185">
    <property type="entry name" value="PreATP-grasp_dom_sf"/>
</dbReference>
<dbReference type="InterPro" id="IPR011761">
    <property type="entry name" value="ATP-grasp"/>
</dbReference>
<evidence type="ECO:0000256" key="13">
    <source>
        <dbReference type="PROSITE-ProRule" id="PRU00409"/>
    </source>
</evidence>
<dbReference type="InterPro" id="IPR020561">
    <property type="entry name" value="PRibGlycinamid_synth_ATP-grasp"/>
</dbReference>
<dbReference type="GO" id="GO:0009113">
    <property type="term" value="P:purine nucleobase biosynthetic process"/>
    <property type="evidence" value="ECO:0007669"/>
    <property type="project" value="InterPro"/>
</dbReference>
<comment type="similarity">
    <text evidence="9 12">Belongs to the GARS family.</text>
</comment>
<dbReference type="SMART" id="SM01209">
    <property type="entry name" value="GARS_A"/>
    <property type="match status" value="1"/>
</dbReference>
<dbReference type="HAMAP" id="MF_00138">
    <property type="entry name" value="GARS"/>
    <property type="match status" value="1"/>
</dbReference>
<proteinExistence type="inferred from homology"/>
<dbReference type="Gene3D" id="3.30.470.20">
    <property type="entry name" value="ATP-grasp fold, B domain"/>
    <property type="match status" value="1"/>
</dbReference>
<dbReference type="Pfam" id="PF02843">
    <property type="entry name" value="GARS_C"/>
    <property type="match status" value="1"/>
</dbReference>
<name>A0A062XR16_9BACT</name>
<keyword evidence="7 12" id="KW-0658">Purine biosynthesis</keyword>
<evidence type="ECO:0000256" key="7">
    <source>
        <dbReference type="ARBA" id="ARBA00022755"/>
    </source>
</evidence>
<dbReference type="AlphaFoldDB" id="A0A062XR16"/>
<dbReference type="SUPFAM" id="SSF51246">
    <property type="entry name" value="Rudiment single hybrid motif"/>
    <property type="match status" value="1"/>
</dbReference>
<sequence length="421" mass="44558">MKVLVVGSGAREHALAWKLAASPQVEELYAAPGNPGMARVADCVPIRADAIVELADFAESLKVDLTVVGPELPLVLGIRDEFERRGLRLFGPTRRAAEVEGSKAFTKRLCQNYGIPTAPGEVVSSRQQAAEVASKLGLPVVFKADGLAAGKGVLVCRTEEELDEALERFFERREFGAAGERVVVEACLSGEELSFLVVTDGKSVWPLPAARDYKRLRDGDQGPNTGGMGAFSPAPLSRELASTVLSQVIYPALKALAHEGRWYQGVLYAGLMLTADGPKLLEFNCRLGDPEAQVILPRLGGDIAPALLAVARGEMGSPEITVERQASACVVLASRGYPQAPETGHPISGVEEAEASGALVFHAGTAMADGQLVTAGGRVLSVVGVAGSLREAVDKAYRAAEQVRFEGVQFRRDIGRGFADG</sequence>
<dbReference type="PANTHER" id="PTHR43472:SF1">
    <property type="entry name" value="PHOSPHORIBOSYLAMINE--GLYCINE LIGASE, CHLOROPLASTIC"/>
    <property type="match status" value="1"/>
</dbReference>
<organism evidence="15 16">
    <name type="scientific">Thermoanaerobaculum aquaticum</name>
    <dbReference type="NCBI Taxonomy" id="1312852"/>
    <lineage>
        <taxon>Bacteria</taxon>
        <taxon>Pseudomonadati</taxon>
        <taxon>Acidobacteriota</taxon>
        <taxon>Thermoanaerobaculia</taxon>
        <taxon>Thermoanaerobaculales</taxon>
        <taxon>Thermoanaerobaculaceae</taxon>
        <taxon>Thermoanaerobaculum</taxon>
    </lineage>
</organism>
<dbReference type="SUPFAM" id="SSF56059">
    <property type="entry name" value="Glutathione synthetase ATP-binding domain-like"/>
    <property type="match status" value="1"/>
</dbReference>
<dbReference type="InterPro" id="IPR020560">
    <property type="entry name" value="PRibGlycinamide_synth_C-dom"/>
</dbReference>
<dbReference type="InterPro" id="IPR020562">
    <property type="entry name" value="PRibGlycinamide_synth_N"/>
</dbReference>
<dbReference type="InterPro" id="IPR013815">
    <property type="entry name" value="ATP_grasp_subdomain_1"/>
</dbReference>
<dbReference type="STRING" id="1312852.EG19_06660"/>
<dbReference type="UniPathway" id="UPA00074">
    <property type="reaction ID" value="UER00125"/>
</dbReference>
<evidence type="ECO:0000259" key="14">
    <source>
        <dbReference type="PROSITE" id="PS50975"/>
    </source>
</evidence>
<evidence type="ECO:0000256" key="11">
    <source>
        <dbReference type="ARBA" id="ARBA00042864"/>
    </source>
</evidence>
<evidence type="ECO:0000256" key="4">
    <source>
        <dbReference type="ARBA" id="ARBA00013255"/>
    </source>
</evidence>
<dbReference type="GO" id="GO:0004637">
    <property type="term" value="F:phosphoribosylamine-glycine ligase activity"/>
    <property type="evidence" value="ECO:0007669"/>
    <property type="project" value="UniProtKB-UniRule"/>
</dbReference>
<keyword evidence="5 12" id="KW-0436">Ligase</keyword>
<evidence type="ECO:0000256" key="2">
    <source>
        <dbReference type="ARBA" id="ARBA00001946"/>
    </source>
</evidence>
<dbReference type="EMBL" id="JMFG01000024">
    <property type="protein sequence ID" value="KDA53258.1"/>
    <property type="molecule type" value="Genomic_DNA"/>
</dbReference>
<dbReference type="Pfam" id="PF02844">
    <property type="entry name" value="GARS_N"/>
    <property type="match status" value="1"/>
</dbReference>
<evidence type="ECO:0000256" key="8">
    <source>
        <dbReference type="ARBA" id="ARBA00022840"/>
    </source>
</evidence>
<comment type="cofactor">
    <cofactor evidence="1">
        <name>Mn(2+)</name>
        <dbReference type="ChEBI" id="CHEBI:29035"/>
    </cofactor>
</comment>
<comment type="cofactor">
    <cofactor evidence="2">
        <name>Mg(2+)</name>
        <dbReference type="ChEBI" id="CHEBI:18420"/>
    </cofactor>
</comment>
<dbReference type="Pfam" id="PF01071">
    <property type="entry name" value="GARS_A"/>
    <property type="match status" value="1"/>
</dbReference>
<dbReference type="NCBIfam" id="TIGR00877">
    <property type="entry name" value="purD"/>
    <property type="match status" value="1"/>
</dbReference>
<evidence type="ECO:0000256" key="6">
    <source>
        <dbReference type="ARBA" id="ARBA00022741"/>
    </source>
</evidence>
<dbReference type="InterPro" id="IPR037123">
    <property type="entry name" value="PRibGlycinamide_synth_C_sf"/>
</dbReference>
<feature type="domain" description="ATP-grasp" evidence="14">
    <location>
        <begin position="107"/>
        <end position="312"/>
    </location>
</feature>
<dbReference type="EC" id="6.3.4.13" evidence="4 12"/>
<protein>
    <recommendedName>
        <fullName evidence="4 12">Phosphoribosylamine--glycine ligase</fullName>
        <ecNumber evidence="4 12">6.3.4.13</ecNumber>
    </recommendedName>
    <alternativeName>
        <fullName evidence="12">GARS</fullName>
    </alternativeName>
    <alternativeName>
        <fullName evidence="10 12">Glycinamide ribonucleotide synthetase</fullName>
    </alternativeName>
    <alternativeName>
        <fullName evidence="11 12">Phosphoribosylglycinamide synthetase</fullName>
    </alternativeName>
</protein>
<dbReference type="Proteomes" id="UP000027284">
    <property type="component" value="Unassembled WGS sequence"/>
</dbReference>
<dbReference type="PROSITE" id="PS00184">
    <property type="entry name" value="GARS"/>
    <property type="match status" value="1"/>
</dbReference>
<dbReference type="FunFam" id="3.90.600.10:FF:000001">
    <property type="entry name" value="Trifunctional purine biosynthetic protein adenosine-3"/>
    <property type="match status" value="1"/>
</dbReference>
<comment type="catalytic activity">
    <reaction evidence="12">
        <text>5-phospho-beta-D-ribosylamine + glycine + ATP = N(1)-(5-phospho-beta-D-ribosyl)glycinamide + ADP + phosphate + H(+)</text>
        <dbReference type="Rhea" id="RHEA:17453"/>
        <dbReference type="ChEBI" id="CHEBI:15378"/>
        <dbReference type="ChEBI" id="CHEBI:30616"/>
        <dbReference type="ChEBI" id="CHEBI:43474"/>
        <dbReference type="ChEBI" id="CHEBI:57305"/>
        <dbReference type="ChEBI" id="CHEBI:58681"/>
        <dbReference type="ChEBI" id="CHEBI:143788"/>
        <dbReference type="ChEBI" id="CHEBI:456216"/>
        <dbReference type="EC" id="6.3.4.13"/>
    </reaction>
</comment>
<evidence type="ECO:0000256" key="1">
    <source>
        <dbReference type="ARBA" id="ARBA00001936"/>
    </source>
</evidence>
<keyword evidence="6 13" id="KW-0547">Nucleotide-binding</keyword>
<evidence type="ECO:0000313" key="15">
    <source>
        <dbReference type="EMBL" id="KDA53258.1"/>
    </source>
</evidence>
<evidence type="ECO:0000256" key="12">
    <source>
        <dbReference type="HAMAP-Rule" id="MF_00138"/>
    </source>
</evidence>
<reference evidence="15 16" key="1">
    <citation type="submission" date="2014-04" db="EMBL/GenBank/DDBJ databases">
        <title>The Genome Sequence of Thermoanaerobaculum aquaticum MP-01, The First Cultivated Group 23 Acidobacterium.</title>
        <authorList>
            <person name="Stamps B.W."/>
            <person name="Losey N.A."/>
            <person name="Lawson P.A."/>
            <person name="Stevenson B.S."/>
        </authorList>
    </citation>
    <scope>NUCLEOTIDE SEQUENCE [LARGE SCALE GENOMIC DNA]</scope>
    <source>
        <strain evidence="15 16">MP-01</strain>
    </source>
</reference>
<dbReference type="OrthoDB" id="9807240at2"/>